<name>A0ABV0EUX8_9ENTE</name>
<keyword evidence="3" id="KW-1185">Reference proteome</keyword>
<dbReference type="RefSeq" id="WP_207704035.1">
    <property type="nucleotide sequence ID" value="NZ_JAFREL020000004.1"/>
</dbReference>
<reference evidence="2 3" key="2">
    <citation type="submission" date="2024-02" db="EMBL/GenBank/DDBJ databases">
        <title>The Genome Sequence of Enterococcus sp. DIV0159.</title>
        <authorList>
            <person name="Earl A."/>
            <person name="Manson A."/>
            <person name="Gilmore M."/>
            <person name="Sanders J."/>
            <person name="Shea T."/>
            <person name="Howe W."/>
            <person name="Livny J."/>
            <person name="Cuomo C."/>
            <person name="Neafsey D."/>
            <person name="Birren B."/>
        </authorList>
    </citation>
    <scope>NUCLEOTIDE SEQUENCE [LARGE SCALE GENOMIC DNA]</scope>
    <source>
        <strain evidence="2 3">665A</strain>
    </source>
</reference>
<protein>
    <recommendedName>
        <fullName evidence="1">Mga helix-turn-helix domain-containing protein</fullName>
    </recommendedName>
</protein>
<comment type="caution">
    <text evidence="2">The sequence shown here is derived from an EMBL/GenBank/DDBJ whole genome shotgun (WGS) entry which is preliminary data.</text>
</comment>
<gene>
    <name evidence="2" type="ORF">JZO67_004436</name>
</gene>
<dbReference type="Pfam" id="PF05043">
    <property type="entry name" value="Mga"/>
    <property type="match status" value="1"/>
</dbReference>
<accession>A0ABV0EUX8</accession>
<evidence type="ECO:0000259" key="1">
    <source>
        <dbReference type="Pfam" id="PF05043"/>
    </source>
</evidence>
<evidence type="ECO:0000313" key="2">
    <source>
        <dbReference type="EMBL" id="MEO1772454.1"/>
    </source>
</evidence>
<reference evidence="2 3" key="1">
    <citation type="submission" date="2021-03" db="EMBL/GenBank/DDBJ databases">
        <authorList>
            <person name="Gilmore M.S."/>
            <person name="Schwartzman J."/>
            <person name="Van Tyne D."/>
            <person name="Martin M."/>
            <person name="Earl A.M."/>
            <person name="Manson A.L."/>
            <person name="Straub T."/>
            <person name="Salamzade R."/>
            <person name="Saavedra J."/>
            <person name="Lebreton F."/>
            <person name="Prichula J."/>
            <person name="Schaufler K."/>
            <person name="Gaca A."/>
            <person name="Sgardioli B."/>
            <person name="Wagenaar J."/>
            <person name="Strong T."/>
        </authorList>
    </citation>
    <scope>NUCLEOTIDE SEQUENCE [LARGE SCALE GENOMIC DNA]</scope>
    <source>
        <strain evidence="2 3">665A</strain>
    </source>
</reference>
<organism evidence="2 3">
    <name type="scientific">Candidatus Enterococcus ferrettii</name>
    <dbReference type="NCBI Taxonomy" id="2815324"/>
    <lineage>
        <taxon>Bacteria</taxon>
        <taxon>Bacillati</taxon>
        <taxon>Bacillota</taxon>
        <taxon>Bacilli</taxon>
        <taxon>Lactobacillales</taxon>
        <taxon>Enterococcaceae</taxon>
        <taxon>Enterococcus</taxon>
    </lineage>
</organism>
<dbReference type="EMBL" id="JAFREL020000004">
    <property type="protein sequence ID" value="MEO1772454.1"/>
    <property type="molecule type" value="Genomic_DNA"/>
</dbReference>
<dbReference type="Proteomes" id="UP000664357">
    <property type="component" value="Unassembled WGS sequence"/>
</dbReference>
<feature type="domain" description="Mga helix-turn-helix" evidence="1">
    <location>
        <begin position="85"/>
        <end position="168"/>
    </location>
</feature>
<sequence>MITLLEQFLAKEEWRKFQIIGLLERSPFFSVSKQEMMDHLEVSSYVLKGVVEALIYDLKRYQLDQAILIIDEDPLIHLKISGEASSGSLLENYVKDSLNFHLLCSAYLQKYNSVNDFSVKELISYPIAYKEYKRLNRFLKENGLQITRKFQLVGENEQNLRLFITELFSRIFKDELSLYNDIDTYLVNQQIAVVPLESFTRYQRNDLIHYNYVTDIRIRQEHYLDETSLPLLNEEIQDQLCFPYFFLRLPASFAAVEKQALVNYYLTRSASLIDQVSVWDETAKDYSQQLIAALIQDFPAVATDHEKIADFNLHLDFLHLQLKELSLGYESLQSAIDISYFQQNYPEILAFCRQYLKSVESSDLYDKKKFVFFNYLLLIVTIFPKEALLHTVKIYTDFYYGELYNQFIEGNLIFFQSAGAVTTNRMEEADILLTDNRALGESSACDYVVWLSPPRPLDWANLGQKIVQQRSKKYLSADEKRD</sequence>
<evidence type="ECO:0000313" key="3">
    <source>
        <dbReference type="Proteomes" id="UP000664357"/>
    </source>
</evidence>
<proteinExistence type="predicted"/>
<dbReference type="InterPro" id="IPR007737">
    <property type="entry name" value="Mga_HTH"/>
</dbReference>